<keyword evidence="5" id="KW-0547">Nucleotide-binding</keyword>
<reference evidence="15 16" key="1">
    <citation type="journal article" date="2018" name="Gigascience">
        <title>Genomes of trombidid mites reveal novel predicted allergens and laterally-transferred genes associated with secondary metabolism.</title>
        <authorList>
            <person name="Dong X."/>
            <person name="Chaisiri K."/>
            <person name="Xia D."/>
            <person name="Armstrong S.D."/>
            <person name="Fang Y."/>
            <person name="Donnelly M.J."/>
            <person name="Kadowaki T."/>
            <person name="McGarry J.W."/>
            <person name="Darby A.C."/>
            <person name="Makepeace B.L."/>
        </authorList>
    </citation>
    <scope>NUCLEOTIDE SEQUENCE [LARGE SCALE GENOMIC DNA]</scope>
    <source>
        <strain evidence="15">UoL-UT</strain>
    </source>
</reference>
<evidence type="ECO:0000256" key="4">
    <source>
        <dbReference type="ARBA" id="ARBA00022618"/>
    </source>
</evidence>
<dbReference type="STRING" id="299467.A0A443SB20"/>
<dbReference type="Pfam" id="PF02463">
    <property type="entry name" value="SMC_N"/>
    <property type="match status" value="1"/>
</dbReference>
<keyword evidence="9" id="KW-0226">DNA condensation</keyword>
<gene>
    <name evidence="15" type="ORF">B4U80_08894</name>
</gene>
<keyword evidence="6" id="KW-0498">Mitosis</keyword>
<comment type="caution">
    <text evidence="15">The sequence shown here is derived from an EMBL/GenBank/DDBJ whole genome shotgun (WGS) entry which is preliminary data.</text>
</comment>
<evidence type="ECO:0000313" key="15">
    <source>
        <dbReference type="EMBL" id="RWS24664.1"/>
    </source>
</evidence>
<dbReference type="GO" id="GO:0051301">
    <property type="term" value="P:cell division"/>
    <property type="evidence" value="ECO:0007669"/>
    <property type="project" value="UniProtKB-KW"/>
</dbReference>
<sequence length="806" mass="92023">MEKAKLDQFKLKFERNNEEVKEKQSSFKDLKKNIPVTENRLQEINNEVSRIVEQKTRISSELRANNEKLQEAKNVVNSHTSRNAVVNALMEQKRSGNIEGIFGRLGDLGAIDQKYDVAISTACGSLDNIVTDTMECAQQCVRFLKANNIGSATFIALDKQTRLESQCRSRIETPENVPRLFDLVKINDERVRPAFYFALRDTLVCENLTQATRIGLGGRKRWRVVTLRGELVETSGAMSGGGRPSSGKMGSSISGAGVNEEEIREMEGAVNTLKSKFNDIKTREEHLNAENEKLKRDLEQMKQRLPKLELELSEFDKKQSELKKSINEQEVRTKEAAPDAKKVKELEKKVGALKSDYDKKAEEAKAIEVKIKDLNGKIAEIMDKKVGTAKKQVESLNQDIEKVTSAFTKSTVSQKTALRNIEKSKSKIETMKKELEDSEALIVKLKEEMKEIEIKATDITAKYEECCNERDEVYKKHKELQSELNVLKEKESRLNSDNLDTKHEVDKLEKVLKDKEAEVNKWHSHIKSLQLQEIDGQPPPEDGLPELTKEQLQCLNSHSVQKEIENMDKELKKMKPNMAAIAEYRKKQAVYLDRVKELEAVTEERDMYKSQFENLRAQRLKEFKDGFTLITRKLKEMYRTITLGGDAELEWIDSLDPFSEGINFTVRPNKKSWKRITNLSGGEKTLSSLALIFALHYYKPSPLYVMDEIDAALDFRNVSIVAHYIKQRTQNTQFIIISLRNNMYELANRLVGIYKTSNCTKSVTYNPCNKEARKKVVGSSVSNGTDIESVVEKQNIPITTTVEMVQ</sequence>
<evidence type="ECO:0000256" key="8">
    <source>
        <dbReference type="ARBA" id="ARBA00023054"/>
    </source>
</evidence>
<evidence type="ECO:0000259" key="14">
    <source>
        <dbReference type="SMART" id="SM00968"/>
    </source>
</evidence>
<dbReference type="Gene3D" id="1.10.287.1490">
    <property type="match status" value="1"/>
</dbReference>
<dbReference type="SUPFAM" id="SSF52540">
    <property type="entry name" value="P-loop containing nucleoside triphosphate hydrolases"/>
    <property type="match status" value="1"/>
</dbReference>
<evidence type="ECO:0000256" key="5">
    <source>
        <dbReference type="ARBA" id="ARBA00022741"/>
    </source>
</evidence>
<evidence type="ECO:0000256" key="1">
    <source>
        <dbReference type="ARBA" id="ARBA00004123"/>
    </source>
</evidence>
<dbReference type="VEuPathDB" id="VectorBase:LDEU007376"/>
<evidence type="ECO:0000313" key="16">
    <source>
        <dbReference type="Proteomes" id="UP000288716"/>
    </source>
</evidence>
<keyword evidence="4" id="KW-0132">Cell division</keyword>
<dbReference type="GO" id="GO:0007076">
    <property type="term" value="P:mitotic chromosome condensation"/>
    <property type="evidence" value="ECO:0007669"/>
    <property type="project" value="TreeGrafter"/>
</dbReference>
<dbReference type="InterPro" id="IPR036277">
    <property type="entry name" value="SMC_hinge_sf"/>
</dbReference>
<dbReference type="GO" id="GO:0000796">
    <property type="term" value="C:condensin complex"/>
    <property type="evidence" value="ECO:0007669"/>
    <property type="project" value="TreeGrafter"/>
</dbReference>
<dbReference type="FunFam" id="3.40.50.300:FF:000481">
    <property type="entry name" value="Structural maintenance of chromosomes 4"/>
    <property type="match status" value="1"/>
</dbReference>
<comment type="subcellular location">
    <subcellularLocation>
        <location evidence="1">Nucleus</location>
    </subcellularLocation>
</comment>
<evidence type="ECO:0000256" key="12">
    <source>
        <dbReference type="SAM" id="Coils"/>
    </source>
</evidence>
<keyword evidence="16" id="KW-1185">Reference proteome</keyword>
<feature type="coiled-coil region" evidence="12">
    <location>
        <begin position="277"/>
        <end position="318"/>
    </location>
</feature>
<feature type="region of interest" description="Disordered" evidence="13">
    <location>
        <begin position="235"/>
        <end position="254"/>
    </location>
</feature>
<dbReference type="GO" id="GO:0005634">
    <property type="term" value="C:nucleus"/>
    <property type="evidence" value="ECO:0007669"/>
    <property type="project" value="UniProtKB-SubCell"/>
</dbReference>
<dbReference type="FunFam" id="3.30.70.1620:FF:000003">
    <property type="entry name" value="Structural maintenance of chromosomes 4"/>
    <property type="match status" value="1"/>
</dbReference>
<feature type="domain" description="SMC hinge" evidence="14">
    <location>
        <begin position="99"/>
        <end position="215"/>
    </location>
</feature>
<dbReference type="InterPro" id="IPR010935">
    <property type="entry name" value="SMC_hinge"/>
</dbReference>
<evidence type="ECO:0000256" key="6">
    <source>
        <dbReference type="ARBA" id="ARBA00022776"/>
    </source>
</evidence>
<name>A0A443SB20_9ACAR</name>
<comment type="similarity">
    <text evidence="2">Belongs to the SMC family. SMC4 subfamily.</text>
</comment>
<dbReference type="FunFam" id="1.20.1060.20:FF:000003">
    <property type="entry name" value="Structural maintenance of chromosomes 4"/>
    <property type="match status" value="1"/>
</dbReference>
<evidence type="ECO:0000256" key="7">
    <source>
        <dbReference type="ARBA" id="ARBA00022840"/>
    </source>
</evidence>
<dbReference type="Pfam" id="PF06470">
    <property type="entry name" value="SMC_hinge"/>
    <property type="match status" value="1"/>
</dbReference>
<organism evidence="15 16">
    <name type="scientific">Leptotrombidium deliense</name>
    <dbReference type="NCBI Taxonomy" id="299467"/>
    <lineage>
        <taxon>Eukaryota</taxon>
        <taxon>Metazoa</taxon>
        <taxon>Ecdysozoa</taxon>
        <taxon>Arthropoda</taxon>
        <taxon>Chelicerata</taxon>
        <taxon>Arachnida</taxon>
        <taxon>Acari</taxon>
        <taxon>Acariformes</taxon>
        <taxon>Trombidiformes</taxon>
        <taxon>Prostigmata</taxon>
        <taxon>Anystina</taxon>
        <taxon>Parasitengona</taxon>
        <taxon>Trombiculoidea</taxon>
        <taxon>Trombiculidae</taxon>
        <taxon>Leptotrombidium</taxon>
    </lineage>
</organism>
<evidence type="ECO:0000256" key="2">
    <source>
        <dbReference type="ARBA" id="ARBA00006005"/>
    </source>
</evidence>
<dbReference type="PANTHER" id="PTHR18937:SF172">
    <property type="entry name" value="STRUCTURAL MAINTENANCE OF CHROMOSOMES PROTEIN"/>
    <property type="match status" value="1"/>
</dbReference>
<dbReference type="EMBL" id="NCKV01004578">
    <property type="protein sequence ID" value="RWS24664.1"/>
    <property type="molecule type" value="Genomic_DNA"/>
</dbReference>
<dbReference type="AlphaFoldDB" id="A0A443SB20"/>
<dbReference type="Proteomes" id="UP000288716">
    <property type="component" value="Unassembled WGS sequence"/>
</dbReference>
<evidence type="ECO:0000256" key="11">
    <source>
        <dbReference type="ARBA" id="ARBA00023306"/>
    </source>
</evidence>
<dbReference type="Gene3D" id="3.40.50.300">
    <property type="entry name" value="P-loop containing nucleotide triphosphate hydrolases"/>
    <property type="match status" value="1"/>
</dbReference>
<keyword evidence="7" id="KW-0067">ATP-binding</keyword>
<dbReference type="Gene3D" id="3.30.70.1620">
    <property type="match status" value="1"/>
</dbReference>
<keyword evidence="11" id="KW-0131">Cell cycle</keyword>
<evidence type="ECO:0000256" key="3">
    <source>
        <dbReference type="ARBA" id="ARBA00018693"/>
    </source>
</evidence>
<protein>
    <recommendedName>
        <fullName evidence="3">Structural maintenance of chromosomes protein 4</fullName>
    </recommendedName>
</protein>
<dbReference type="GO" id="GO:0005524">
    <property type="term" value="F:ATP binding"/>
    <property type="evidence" value="ECO:0007669"/>
    <property type="project" value="UniProtKB-KW"/>
</dbReference>
<evidence type="ECO:0000256" key="13">
    <source>
        <dbReference type="SAM" id="MobiDB-lite"/>
    </source>
</evidence>
<feature type="coiled-coil region" evidence="12">
    <location>
        <begin position="13"/>
        <end position="72"/>
    </location>
</feature>
<dbReference type="SUPFAM" id="SSF75553">
    <property type="entry name" value="Smc hinge domain"/>
    <property type="match status" value="1"/>
</dbReference>
<accession>A0A443SB20</accession>
<dbReference type="InterPro" id="IPR003395">
    <property type="entry name" value="RecF/RecN/SMC_N"/>
</dbReference>
<dbReference type="SMART" id="SM00968">
    <property type="entry name" value="SMC_hinge"/>
    <property type="match status" value="1"/>
</dbReference>
<dbReference type="Gene3D" id="1.20.1060.20">
    <property type="match status" value="1"/>
</dbReference>
<evidence type="ECO:0000256" key="9">
    <source>
        <dbReference type="ARBA" id="ARBA00023067"/>
    </source>
</evidence>
<keyword evidence="10" id="KW-0539">Nucleus</keyword>
<dbReference type="PANTHER" id="PTHR18937">
    <property type="entry name" value="STRUCTURAL MAINTENANCE OF CHROMOSOMES SMC FAMILY MEMBER"/>
    <property type="match status" value="1"/>
</dbReference>
<dbReference type="InterPro" id="IPR027417">
    <property type="entry name" value="P-loop_NTPase"/>
</dbReference>
<proteinExistence type="inferred from homology"/>
<keyword evidence="8 12" id="KW-0175">Coiled coil</keyword>
<feature type="coiled-coil region" evidence="12">
    <location>
        <begin position="343"/>
        <end position="532"/>
    </location>
</feature>
<dbReference type="OrthoDB" id="6512230at2759"/>
<evidence type="ECO:0000256" key="10">
    <source>
        <dbReference type="ARBA" id="ARBA00023242"/>
    </source>
</evidence>